<name>A0A3G5A943_9VIRU</name>
<gene>
    <name evidence="1" type="ORF">Hyperionvirus9_19</name>
</gene>
<organism evidence="1">
    <name type="scientific">Hyperionvirus sp</name>
    <dbReference type="NCBI Taxonomy" id="2487770"/>
    <lineage>
        <taxon>Viruses</taxon>
        <taxon>Varidnaviria</taxon>
        <taxon>Bamfordvirae</taxon>
        <taxon>Nucleocytoviricota</taxon>
        <taxon>Megaviricetes</taxon>
        <taxon>Imitervirales</taxon>
        <taxon>Mimiviridae</taxon>
        <taxon>Klosneuvirinae</taxon>
    </lineage>
</organism>
<evidence type="ECO:0000313" key="1">
    <source>
        <dbReference type="EMBL" id="AYV83602.1"/>
    </source>
</evidence>
<accession>A0A3G5A943</accession>
<reference evidence="1" key="1">
    <citation type="submission" date="2018-10" db="EMBL/GenBank/DDBJ databases">
        <title>Hidden diversity of soil giant viruses.</title>
        <authorList>
            <person name="Schulz F."/>
            <person name="Alteio L."/>
            <person name="Goudeau D."/>
            <person name="Ryan E.M."/>
            <person name="Malmstrom R.R."/>
            <person name="Blanchard J."/>
            <person name="Woyke T."/>
        </authorList>
    </citation>
    <scope>NUCLEOTIDE SEQUENCE</scope>
    <source>
        <strain evidence="1">HYV1</strain>
    </source>
</reference>
<sequence length="116" mass="13213">MFAQKFENERADVPVYVVVEILDPNLCYGMQQQNYVRYDNSKCLTVIGAFEDLSTAELCWGENRVTRHILGSTLFKSIFKLPIFQKPTPPPAPTFVFNPAPQPFSFQPGPTPMDLR</sequence>
<protein>
    <submittedName>
        <fullName evidence="1">Uncharacterized protein</fullName>
    </submittedName>
</protein>
<dbReference type="EMBL" id="MK072391">
    <property type="protein sequence ID" value="AYV83602.1"/>
    <property type="molecule type" value="Genomic_DNA"/>
</dbReference>
<proteinExistence type="predicted"/>